<keyword evidence="2" id="KW-1185">Reference proteome</keyword>
<dbReference type="AlphaFoldDB" id="A0A392RBL1"/>
<comment type="caution">
    <text evidence="1">The sequence shown here is derived from an EMBL/GenBank/DDBJ whole genome shotgun (WGS) entry which is preliminary data.</text>
</comment>
<name>A0A392RBL1_9FABA</name>
<evidence type="ECO:0008006" key="3">
    <source>
        <dbReference type="Google" id="ProtNLM"/>
    </source>
</evidence>
<protein>
    <recommendedName>
        <fullName evidence="3">Gag-pol polyprotein</fullName>
    </recommendedName>
</protein>
<dbReference type="EMBL" id="LXQA010209746">
    <property type="protein sequence ID" value="MCI34038.1"/>
    <property type="molecule type" value="Genomic_DNA"/>
</dbReference>
<feature type="non-terminal residue" evidence="1">
    <location>
        <position position="133"/>
    </location>
</feature>
<dbReference type="Proteomes" id="UP000265520">
    <property type="component" value="Unassembled WGS sequence"/>
</dbReference>
<accession>A0A392RBL1</accession>
<proteinExistence type="predicted"/>
<evidence type="ECO:0000313" key="2">
    <source>
        <dbReference type="Proteomes" id="UP000265520"/>
    </source>
</evidence>
<evidence type="ECO:0000313" key="1">
    <source>
        <dbReference type="EMBL" id="MCI34038.1"/>
    </source>
</evidence>
<organism evidence="1 2">
    <name type="scientific">Trifolium medium</name>
    <dbReference type="NCBI Taxonomy" id="97028"/>
    <lineage>
        <taxon>Eukaryota</taxon>
        <taxon>Viridiplantae</taxon>
        <taxon>Streptophyta</taxon>
        <taxon>Embryophyta</taxon>
        <taxon>Tracheophyta</taxon>
        <taxon>Spermatophyta</taxon>
        <taxon>Magnoliopsida</taxon>
        <taxon>eudicotyledons</taxon>
        <taxon>Gunneridae</taxon>
        <taxon>Pentapetalae</taxon>
        <taxon>rosids</taxon>
        <taxon>fabids</taxon>
        <taxon>Fabales</taxon>
        <taxon>Fabaceae</taxon>
        <taxon>Papilionoideae</taxon>
        <taxon>50 kb inversion clade</taxon>
        <taxon>NPAAA clade</taxon>
        <taxon>Hologalegina</taxon>
        <taxon>IRL clade</taxon>
        <taxon>Trifolieae</taxon>
        <taxon>Trifolium</taxon>
    </lineage>
</organism>
<reference evidence="1 2" key="1">
    <citation type="journal article" date="2018" name="Front. Plant Sci.">
        <title>Red Clover (Trifolium pratense) and Zigzag Clover (T. medium) - A Picture of Genomic Similarities and Differences.</title>
        <authorList>
            <person name="Dluhosova J."/>
            <person name="Istvanek J."/>
            <person name="Nedelnik J."/>
            <person name="Repkova J."/>
        </authorList>
    </citation>
    <scope>NUCLEOTIDE SEQUENCE [LARGE SCALE GENOMIC DNA]</scope>
    <source>
        <strain evidence="2">cv. 10/8</strain>
        <tissue evidence="1">Leaf</tissue>
    </source>
</reference>
<sequence length="133" mass="15237">MSTLYLSMKYPLDNGKVGTVKGDQVLARHCYEFSLKIRHKIQDHNVPLRIGVQERGINMISSTELDPREEFHDIRVSPIEELEQVQIREVTHQVTNLGSALNPSERERILSILKSNIDLFTWQPSDIPGIDDS</sequence>